<proteinExistence type="predicted"/>
<organism evidence="2 3">
    <name type="scientific">Dreissena polymorpha</name>
    <name type="common">Zebra mussel</name>
    <name type="synonym">Mytilus polymorpha</name>
    <dbReference type="NCBI Taxonomy" id="45954"/>
    <lineage>
        <taxon>Eukaryota</taxon>
        <taxon>Metazoa</taxon>
        <taxon>Spiralia</taxon>
        <taxon>Lophotrochozoa</taxon>
        <taxon>Mollusca</taxon>
        <taxon>Bivalvia</taxon>
        <taxon>Autobranchia</taxon>
        <taxon>Heteroconchia</taxon>
        <taxon>Euheterodonta</taxon>
        <taxon>Imparidentia</taxon>
        <taxon>Neoheterodontei</taxon>
        <taxon>Myida</taxon>
        <taxon>Dreissenoidea</taxon>
        <taxon>Dreissenidae</taxon>
        <taxon>Dreissena</taxon>
    </lineage>
</organism>
<protein>
    <submittedName>
        <fullName evidence="2">Uncharacterized protein</fullName>
    </submittedName>
</protein>
<evidence type="ECO:0000313" key="2">
    <source>
        <dbReference type="EMBL" id="KAH3755038.1"/>
    </source>
</evidence>
<name>A0A9D4DTN2_DREPO</name>
<comment type="caution">
    <text evidence="2">The sequence shown here is derived from an EMBL/GenBank/DDBJ whole genome shotgun (WGS) entry which is preliminary data.</text>
</comment>
<sequence>MMMDSTSPGHPVLHKTQRARVTPSFARLDEPRSPRPSQDSMSPGHTVLRKTRRAQVTPSFARLNEPRSTRPLQDGVHEISMLFSTD</sequence>
<keyword evidence="3" id="KW-1185">Reference proteome</keyword>
<gene>
    <name evidence="2" type="ORF">DPMN_189719</name>
</gene>
<evidence type="ECO:0000313" key="3">
    <source>
        <dbReference type="Proteomes" id="UP000828390"/>
    </source>
</evidence>
<reference evidence="2" key="1">
    <citation type="journal article" date="2019" name="bioRxiv">
        <title>The Genome of the Zebra Mussel, Dreissena polymorpha: A Resource for Invasive Species Research.</title>
        <authorList>
            <person name="McCartney M.A."/>
            <person name="Auch B."/>
            <person name="Kono T."/>
            <person name="Mallez S."/>
            <person name="Zhang Y."/>
            <person name="Obille A."/>
            <person name="Becker A."/>
            <person name="Abrahante J.E."/>
            <person name="Garbe J."/>
            <person name="Badalamenti J.P."/>
            <person name="Herman A."/>
            <person name="Mangelson H."/>
            <person name="Liachko I."/>
            <person name="Sullivan S."/>
            <person name="Sone E.D."/>
            <person name="Koren S."/>
            <person name="Silverstein K.A.T."/>
            <person name="Beckman K.B."/>
            <person name="Gohl D.M."/>
        </authorList>
    </citation>
    <scope>NUCLEOTIDE SEQUENCE</scope>
    <source>
        <strain evidence="2">Duluth1</strain>
        <tissue evidence="2">Whole animal</tissue>
    </source>
</reference>
<dbReference type="Proteomes" id="UP000828390">
    <property type="component" value="Unassembled WGS sequence"/>
</dbReference>
<dbReference type="AlphaFoldDB" id="A0A9D4DTN2"/>
<evidence type="ECO:0000256" key="1">
    <source>
        <dbReference type="SAM" id="MobiDB-lite"/>
    </source>
</evidence>
<accession>A0A9D4DTN2</accession>
<feature type="region of interest" description="Disordered" evidence="1">
    <location>
        <begin position="1"/>
        <end position="57"/>
    </location>
</feature>
<reference evidence="2" key="2">
    <citation type="submission" date="2020-11" db="EMBL/GenBank/DDBJ databases">
        <authorList>
            <person name="McCartney M.A."/>
            <person name="Auch B."/>
            <person name="Kono T."/>
            <person name="Mallez S."/>
            <person name="Becker A."/>
            <person name="Gohl D.M."/>
            <person name="Silverstein K.A.T."/>
            <person name="Koren S."/>
            <person name="Bechman K.B."/>
            <person name="Herman A."/>
            <person name="Abrahante J.E."/>
            <person name="Garbe J."/>
        </authorList>
    </citation>
    <scope>NUCLEOTIDE SEQUENCE</scope>
    <source>
        <strain evidence="2">Duluth1</strain>
        <tissue evidence="2">Whole animal</tissue>
    </source>
</reference>
<dbReference type="EMBL" id="JAIWYP010000010">
    <property type="protein sequence ID" value="KAH3755038.1"/>
    <property type="molecule type" value="Genomic_DNA"/>
</dbReference>